<proteinExistence type="predicted"/>
<dbReference type="Gene3D" id="3.40.50.300">
    <property type="entry name" value="P-loop containing nucleotide triphosphate hydrolases"/>
    <property type="match status" value="1"/>
</dbReference>
<keyword evidence="1" id="KW-0418">Kinase</keyword>
<keyword evidence="2" id="KW-1185">Reference proteome</keyword>
<dbReference type="Pfam" id="PF13671">
    <property type="entry name" value="AAA_33"/>
    <property type="match status" value="1"/>
</dbReference>
<dbReference type="InterPro" id="IPR027417">
    <property type="entry name" value="P-loop_NTPase"/>
</dbReference>
<organism evidence="1 2">
    <name type="scientific">Catenuloplanes niger</name>
    <dbReference type="NCBI Taxonomy" id="587534"/>
    <lineage>
        <taxon>Bacteria</taxon>
        <taxon>Bacillati</taxon>
        <taxon>Actinomycetota</taxon>
        <taxon>Actinomycetes</taxon>
        <taxon>Micromonosporales</taxon>
        <taxon>Micromonosporaceae</taxon>
        <taxon>Catenuloplanes</taxon>
    </lineage>
</organism>
<dbReference type="EMBL" id="JAVDYC010000001">
    <property type="protein sequence ID" value="MDR7327390.1"/>
    <property type="molecule type" value="Genomic_DNA"/>
</dbReference>
<keyword evidence="1" id="KW-0808">Transferase</keyword>
<evidence type="ECO:0000313" key="2">
    <source>
        <dbReference type="Proteomes" id="UP001183629"/>
    </source>
</evidence>
<dbReference type="GO" id="GO:0016301">
    <property type="term" value="F:kinase activity"/>
    <property type="evidence" value="ECO:0007669"/>
    <property type="project" value="UniProtKB-KW"/>
</dbReference>
<reference evidence="1 2" key="1">
    <citation type="submission" date="2023-07" db="EMBL/GenBank/DDBJ databases">
        <title>Sequencing the genomes of 1000 actinobacteria strains.</title>
        <authorList>
            <person name="Klenk H.-P."/>
        </authorList>
    </citation>
    <scope>NUCLEOTIDE SEQUENCE [LARGE SCALE GENOMIC DNA]</scope>
    <source>
        <strain evidence="1 2">DSM 44711</strain>
    </source>
</reference>
<dbReference type="Proteomes" id="UP001183629">
    <property type="component" value="Unassembled WGS sequence"/>
</dbReference>
<accession>A0AAE4A1A3</accession>
<dbReference type="AlphaFoldDB" id="A0AAE4A1A3"/>
<gene>
    <name evidence="1" type="ORF">J2S44_007640</name>
</gene>
<dbReference type="CDD" id="cd02019">
    <property type="entry name" value="NK"/>
    <property type="match status" value="1"/>
</dbReference>
<evidence type="ECO:0000313" key="1">
    <source>
        <dbReference type="EMBL" id="MDR7327390.1"/>
    </source>
</evidence>
<protein>
    <submittedName>
        <fullName evidence="1">Kinase</fullName>
    </submittedName>
</protein>
<name>A0AAE4A1A3_9ACTN</name>
<comment type="caution">
    <text evidence="1">The sequence shown here is derived from an EMBL/GenBank/DDBJ whole genome shotgun (WGS) entry which is preliminary data.</text>
</comment>
<dbReference type="SUPFAM" id="SSF52540">
    <property type="entry name" value="P-loop containing nucleoside triphosphate hydrolases"/>
    <property type="match status" value="1"/>
</dbReference>
<sequence>MPDQREPETPCVEDVPRTRSTLVVIRGNSASGKTTAAREVRARYGRGAALIEQDYLRRVLLREHDIGGIDAAAPAVITATARAALEHGYHAIVEGMLIASRYATALRELIAGHRGPSHVFYLDVSLPETLRRHRGKDGLAGVTDEDLRSWYTERDLLGVPTETVIDESSTFEDTVTTILRESGLATAPQLAACPTRCPRCQEKTRTPPGRR</sequence>